<reference evidence="2 3" key="1">
    <citation type="submission" date="2013-11" db="EMBL/GenBank/DDBJ databases">
        <title>The Genome Sequence of Phytophthora parasitica P1976.</title>
        <authorList>
            <consortium name="The Broad Institute Genomics Platform"/>
            <person name="Russ C."/>
            <person name="Tyler B."/>
            <person name="Panabieres F."/>
            <person name="Shan W."/>
            <person name="Tripathy S."/>
            <person name="Grunwald N."/>
            <person name="Machado M."/>
            <person name="Johnson C.S."/>
            <person name="Walker B."/>
            <person name="Young S."/>
            <person name="Zeng Q."/>
            <person name="Gargeya S."/>
            <person name="Fitzgerald M."/>
            <person name="Haas B."/>
            <person name="Abouelleil A."/>
            <person name="Allen A.W."/>
            <person name="Alvarado L."/>
            <person name="Arachchi H.M."/>
            <person name="Berlin A.M."/>
            <person name="Chapman S.B."/>
            <person name="Gainer-Dewar J."/>
            <person name="Goldberg J."/>
            <person name="Griggs A."/>
            <person name="Gujja S."/>
            <person name="Hansen M."/>
            <person name="Howarth C."/>
            <person name="Imamovic A."/>
            <person name="Ireland A."/>
            <person name="Larimer J."/>
            <person name="McCowan C."/>
            <person name="Murphy C."/>
            <person name="Pearson M."/>
            <person name="Poon T.W."/>
            <person name="Priest M."/>
            <person name="Roberts A."/>
            <person name="Saif S."/>
            <person name="Shea T."/>
            <person name="Sisk P."/>
            <person name="Sykes S."/>
            <person name="Wortman J."/>
            <person name="Nusbaum C."/>
            <person name="Birren B."/>
        </authorList>
    </citation>
    <scope>NUCLEOTIDE SEQUENCE [LARGE SCALE GENOMIC DNA]</scope>
    <source>
        <strain evidence="2 3">P1976</strain>
    </source>
</reference>
<evidence type="ECO:0000313" key="3">
    <source>
        <dbReference type="Proteomes" id="UP000028582"/>
    </source>
</evidence>
<dbReference type="Proteomes" id="UP000028582">
    <property type="component" value="Unassembled WGS sequence"/>
</dbReference>
<evidence type="ECO:0008006" key="4">
    <source>
        <dbReference type="Google" id="ProtNLM"/>
    </source>
</evidence>
<sequence length="222" mass="24475">MATGKVHVQSCGLFWLLSNVYLVHAALVDTKYPTTTDAVFNLIIRRPRFAGGNLSIPIDSNVRLVKCSRKEAPYNTIRLRYGKTRKCVVIRASDSLEREKWLVGIIQAMAAAQNLGLSSTILDSSTETASETASWHQSSPMKEPSARVQLEASLTMSSVDTISSSADRLDNFIPLLQRVSNTSSVVADIDVIQHRSSVDQARSSSIIYAQRRRVREHVSAAV</sequence>
<feature type="signal peptide" evidence="1">
    <location>
        <begin position="1"/>
        <end position="25"/>
    </location>
</feature>
<comment type="caution">
    <text evidence="2">The sequence shown here is derived from an EMBL/GenBank/DDBJ whole genome shotgun (WGS) entry which is preliminary data.</text>
</comment>
<keyword evidence="1" id="KW-0732">Signal</keyword>
<feature type="chain" id="PRO_5001753555" description="PH domain-containing protein" evidence="1">
    <location>
        <begin position="26"/>
        <end position="222"/>
    </location>
</feature>
<dbReference type="OrthoDB" id="165643at2759"/>
<proteinExistence type="predicted"/>
<accession>A0A081A142</accession>
<gene>
    <name evidence="2" type="ORF">F444_11343</name>
</gene>
<evidence type="ECO:0000313" key="2">
    <source>
        <dbReference type="EMBL" id="ETO72603.1"/>
    </source>
</evidence>
<protein>
    <recommendedName>
        <fullName evidence="4">PH domain-containing protein</fullName>
    </recommendedName>
</protein>
<evidence type="ECO:0000256" key="1">
    <source>
        <dbReference type="SAM" id="SignalP"/>
    </source>
</evidence>
<name>A0A081A142_PHYNI</name>
<organism evidence="2 3">
    <name type="scientific">Phytophthora nicotianae P1976</name>
    <dbReference type="NCBI Taxonomy" id="1317066"/>
    <lineage>
        <taxon>Eukaryota</taxon>
        <taxon>Sar</taxon>
        <taxon>Stramenopiles</taxon>
        <taxon>Oomycota</taxon>
        <taxon>Peronosporomycetes</taxon>
        <taxon>Peronosporales</taxon>
        <taxon>Peronosporaceae</taxon>
        <taxon>Phytophthora</taxon>
    </lineage>
</organism>
<dbReference type="EMBL" id="ANJA01002050">
    <property type="protein sequence ID" value="ETO72603.1"/>
    <property type="molecule type" value="Genomic_DNA"/>
</dbReference>
<dbReference type="AlphaFoldDB" id="A0A081A142"/>